<evidence type="ECO:0000313" key="10">
    <source>
        <dbReference type="EMBL" id="MBR7675284.1"/>
    </source>
</evidence>
<dbReference type="Pfam" id="PF13620">
    <property type="entry name" value="CarboxypepD_reg"/>
    <property type="match status" value="2"/>
</dbReference>
<feature type="non-terminal residue" evidence="10">
    <location>
        <position position="1"/>
    </location>
</feature>
<dbReference type="GO" id="GO:0005886">
    <property type="term" value="C:plasma membrane"/>
    <property type="evidence" value="ECO:0007669"/>
    <property type="project" value="UniProtKB-SubCell"/>
</dbReference>
<dbReference type="GO" id="GO:0022857">
    <property type="term" value="F:transmembrane transporter activity"/>
    <property type="evidence" value="ECO:0007669"/>
    <property type="project" value="InterPro"/>
</dbReference>
<evidence type="ECO:0000256" key="4">
    <source>
        <dbReference type="ARBA" id="ARBA00022989"/>
    </source>
</evidence>
<dbReference type="Gene3D" id="2.60.40.10">
    <property type="entry name" value="Immunoglobulins"/>
    <property type="match status" value="2"/>
</dbReference>
<proteinExistence type="predicted"/>
<feature type="compositionally biased region" description="Basic and acidic residues" evidence="7">
    <location>
        <begin position="538"/>
        <end position="557"/>
    </location>
</feature>
<dbReference type="Proteomes" id="UP000675554">
    <property type="component" value="Unassembled WGS sequence"/>
</dbReference>
<dbReference type="InterPro" id="IPR036259">
    <property type="entry name" value="MFS_trans_sf"/>
</dbReference>
<dbReference type="Pfam" id="PF07690">
    <property type="entry name" value="MFS_1"/>
    <property type="match status" value="1"/>
</dbReference>
<evidence type="ECO:0000256" key="1">
    <source>
        <dbReference type="ARBA" id="ARBA00004651"/>
    </source>
</evidence>
<comment type="caution">
    <text evidence="10">The sequence shown here is derived from an EMBL/GenBank/DDBJ whole genome shotgun (WGS) entry which is preliminary data.</text>
</comment>
<name>A0A8T4J153_9ACTN</name>
<dbReference type="SUPFAM" id="SSF49478">
    <property type="entry name" value="Cna protein B-type domain"/>
    <property type="match status" value="1"/>
</dbReference>
<dbReference type="InterPro" id="IPR008969">
    <property type="entry name" value="CarboxyPept-like_regulatory"/>
</dbReference>
<feature type="region of interest" description="Disordered" evidence="7">
    <location>
        <begin position="538"/>
        <end position="563"/>
    </location>
</feature>
<evidence type="ECO:0000256" key="6">
    <source>
        <dbReference type="ARBA" id="ARBA00023251"/>
    </source>
</evidence>
<dbReference type="GO" id="GO:0046677">
    <property type="term" value="P:response to antibiotic"/>
    <property type="evidence" value="ECO:0007669"/>
    <property type="project" value="UniProtKB-KW"/>
</dbReference>
<feature type="transmembrane region" description="Helical" evidence="8">
    <location>
        <begin position="167"/>
        <end position="187"/>
    </location>
</feature>
<sequence>GAAGLGVIAMVLVAVVVPESRMRTPGRFDVLGAIGLSAGLVALLLPISKGGDWGWGSGMTLGLFGAAVVIFLLWGLFELRIEGPLVDLRTTARRQVLLTNLASITVGLAFYAATLVLPQLLQLPVSTGYGLGQSMVVAGLCVAPMGVAMMLVSSLSARISAARGPKVSLMTGLVVLALAYLAGTALMDAVWQVVITAVLIGIGIGVAYSAMPALIIGAVDPSESGAANGLNTLMRSIGTSTSSAVIGVVLARMTIPLGNTEVPDLEGFRTAFLIAAGAALLGLLIAAFLPGRERAKGHHAKGAVRAVSATPSDAASASTPGSAPAAPPASASVPVPVAVPVATAVATGPSPDFTRAVAEGSVHGLVLGGGDAPVAGAVVTLLDHGGRQLARATAAADGSYAFRAPGHGSYLLVGSAPGHRPKATTLTLPGHGRPARHPHEDGHASPNRCDVRLRPSAAIRGAVRARGGRPLADARISLLDGSGSVVSTRITGPDGAYAFTDLAEGAYTVVAGGYAPVTSPLTLHGTDLDHHDLHLRHEHEHEHEHAHGHAHEREHGSDQISGA</sequence>
<dbReference type="AlphaFoldDB" id="A0A8T4J153"/>
<keyword evidence="2" id="KW-0813">Transport</keyword>
<gene>
    <name evidence="10" type="ORF">KDA82_20115</name>
</gene>
<dbReference type="EMBL" id="JAGSMN010000462">
    <property type="protein sequence ID" value="MBR7675284.1"/>
    <property type="molecule type" value="Genomic_DNA"/>
</dbReference>
<evidence type="ECO:0000259" key="9">
    <source>
        <dbReference type="PROSITE" id="PS50850"/>
    </source>
</evidence>
<dbReference type="InterPro" id="IPR011701">
    <property type="entry name" value="MFS"/>
</dbReference>
<comment type="subcellular location">
    <subcellularLocation>
        <location evidence="1">Cell membrane</location>
        <topology evidence="1">Multi-pass membrane protein</topology>
    </subcellularLocation>
</comment>
<protein>
    <submittedName>
        <fullName evidence="10">MFS transporter</fullName>
    </submittedName>
</protein>
<keyword evidence="4 8" id="KW-1133">Transmembrane helix</keyword>
<feature type="transmembrane region" description="Helical" evidence="8">
    <location>
        <begin position="237"/>
        <end position="255"/>
    </location>
</feature>
<dbReference type="InterPro" id="IPR020846">
    <property type="entry name" value="MFS_dom"/>
</dbReference>
<evidence type="ECO:0000256" key="5">
    <source>
        <dbReference type="ARBA" id="ARBA00023136"/>
    </source>
</evidence>
<keyword evidence="11" id="KW-1185">Reference proteome</keyword>
<dbReference type="GO" id="GO:0005975">
    <property type="term" value="P:carbohydrate metabolic process"/>
    <property type="evidence" value="ECO:0007669"/>
    <property type="project" value="UniProtKB-ARBA"/>
</dbReference>
<feature type="transmembrane region" description="Helical" evidence="8">
    <location>
        <begin position="97"/>
        <end position="121"/>
    </location>
</feature>
<feature type="transmembrane region" description="Helical" evidence="8">
    <location>
        <begin position="267"/>
        <end position="289"/>
    </location>
</feature>
<feature type="domain" description="Major facilitator superfamily (MFS) profile" evidence="9">
    <location>
        <begin position="1"/>
        <end position="294"/>
    </location>
</feature>
<organism evidence="10 11">
    <name type="scientific">Streptomyces daliensis</name>
    <dbReference type="NCBI Taxonomy" id="299421"/>
    <lineage>
        <taxon>Bacteria</taxon>
        <taxon>Bacillati</taxon>
        <taxon>Actinomycetota</taxon>
        <taxon>Actinomycetes</taxon>
        <taxon>Kitasatosporales</taxon>
        <taxon>Streptomycetaceae</taxon>
        <taxon>Streptomyces</taxon>
    </lineage>
</organism>
<evidence type="ECO:0000256" key="8">
    <source>
        <dbReference type="SAM" id="Phobius"/>
    </source>
</evidence>
<evidence type="ECO:0000313" key="11">
    <source>
        <dbReference type="Proteomes" id="UP000675554"/>
    </source>
</evidence>
<evidence type="ECO:0000256" key="2">
    <source>
        <dbReference type="ARBA" id="ARBA00022448"/>
    </source>
</evidence>
<dbReference type="PROSITE" id="PS50850">
    <property type="entry name" value="MFS"/>
    <property type="match status" value="1"/>
</dbReference>
<dbReference type="SUPFAM" id="SSF49464">
    <property type="entry name" value="Carboxypeptidase regulatory domain-like"/>
    <property type="match status" value="1"/>
</dbReference>
<keyword evidence="3 8" id="KW-0812">Transmembrane</keyword>
<dbReference type="InterPro" id="IPR013783">
    <property type="entry name" value="Ig-like_fold"/>
</dbReference>
<feature type="transmembrane region" description="Helical" evidence="8">
    <location>
        <begin position="53"/>
        <end position="77"/>
    </location>
</feature>
<feature type="transmembrane region" description="Helical" evidence="8">
    <location>
        <begin position="193"/>
        <end position="216"/>
    </location>
</feature>
<dbReference type="PANTHER" id="PTHR42718">
    <property type="entry name" value="MAJOR FACILITATOR SUPERFAMILY MULTIDRUG TRANSPORTER MFSC"/>
    <property type="match status" value="1"/>
</dbReference>
<keyword evidence="5 8" id="KW-0472">Membrane</keyword>
<evidence type="ECO:0000256" key="3">
    <source>
        <dbReference type="ARBA" id="ARBA00022692"/>
    </source>
</evidence>
<reference evidence="10" key="1">
    <citation type="submission" date="2021-04" db="EMBL/GenBank/DDBJ databases">
        <title>Sequencing of actinobacteria type strains.</title>
        <authorList>
            <person name="Nguyen G.-S."/>
            <person name="Wentzel A."/>
        </authorList>
    </citation>
    <scope>NUCLEOTIDE SEQUENCE</scope>
    <source>
        <strain evidence="10">DSM 42095</strain>
    </source>
</reference>
<accession>A0A8T4J153</accession>
<dbReference type="PANTHER" id="PTHR42718:SF9">
    <property type="entry name" value="MAJOR FACILITATOR SUPERFAMILY MULTIDRUG TRANSPORTER MFSC"/>
    <property type="match status" value="1"/>
</dbReference>
<feature type="transmembrane region" description="Helical" evidence="8">
    <location>
        <begin position="133"/>
        <end position="155"/>
    </location>
</feature>
<dbReference type="SUPFAM" id="SSF103473">
    <property type="entry name" value="MFS general substrate transporter"/>
    <property type="match status" value="1"/>
</dbReference>
<keyword evidence="6" id="KW-0046">Antibiotic resistance</keyword>
<feature type="transmembrane region" description="Helical" evidence="8">
    <location>
        <begin position="28"/>
        <end position="47"/>
    </location>
</feature>
<dbReference type="Gene3D" id="1.20.1250.20">
    <property type="entry name" value="MFS general substrate transporter like domains"/>
    <property type="match status" value="1"/>
</dbReference>
<evidence type="ECO:0000256" key="7">
    <source>
        <dbReference type="SAM" id="MobiDB-lite"/>
    </source>
</evidence>